<gene>
    <name evidence="1" type="ORF">GCM10010992_26670</name>
</gene>
<evidence type="ECO:0000313" key="2">
    <source>
        <dbReference type="Proteomes" id="UP000620064"/>
    </source>
</evidence>
<evidence type="ECO:0000313" key="1">
    <source>
        <dbReference type="EMBL" id="GGP06484.1"/>
    </source>
</evidence>
<accession>A0ABQ2NNM1</accession>
<sequence>MFSQIGNIKNGEKLSFRIHYGILNAGYATLSANQVNYRNAPHYRVTGIGKSTGAVRAFFKVDDVYESYINIATGLPSHYVRNVSEGGYRRYFETDFNHDNQTLVLTNKLDKTSKNFKTVKGIQDMISAFYYLRSMDTNTFKVGSSLKINIWIDDEIYPFMLKVTGTEMKNTKFGKISCLKIVPYVMSGRIFKSTEGVTMYVTNDANLIPVEIKAELLVGSLKASLDNYHNVKYPLNFK</sequence>
<dbReference type="EMBL" id="BMLV01000007">
    <property type="protein sequence ID" value="GGP06484.1"/>
    <property type="molecule type" value="Genomic_DNA"/>
</dbReference>
<name>A0ABQ2NNM1_9FLAO</name>
<organism evidence="1 2">
    <name type="scientific">Cloacibacterium rupense</name>
    <dbReference type="NCBI Taxonomy" id="517423"/>
    <lineage>
        <taxon>Bacteria</taxon>
        <taxon>Pseudomonadati</taxon>
        <taxon>Bacteroidota</taxon>
        <taxon>Flavobacteriia</taxon>
        <taxon>Flavobacteriales</taxon>
        <taxon>Weeksellaceae</taxon>
    </lineage>
</organism>
<comment type="caution">
    <text evidence="1">The sequence shown here is derived from an EMBL/GenBank/DDBJ whole genome shotgun (WGS) entry which is preliminary data.</text>
</comment>
<dbReference type="Proteomes" id="UP000620064">
    <property type="component" value="Unassembled WGS sequence"/>
</dbReference>
<evidence type="ECO:0008006" key="3">
    <source>
        <dbReference type="Google" id="ProtNLM"/>
    </source>
</evidence>
<protein>
    <recommendedName>
        <fullName evidence="3">DUF3108 domain-containing protein</fullName>
    </recommendedName>
</protein>
<reference evidence="2" key="1">
    <citation type="journal article" date="2019" name="Int. J. Syst. Evol. Microbiol.">
        <title>The Global Catalogue of Microorganisms (GCM) 10K type strain sequencing project: providing services to taxonomists for standard genome sequencing and annotation.</title>
        <authorList>
            <consortium name="The Broad Institute Genomics Platform"/>
            <consortium name="The Broad Institute Genome Sequencing Center for Infectious Disease"/>
            <person name="Wu L."/>
            <person name="Ma J."/>
        </authorList>
    </citation>
    <scope>NUCLEOTIDE SEQUENCE [LARGE SCALE GENOMIC DNA]</scope>
    <source>
        <strain evidence="2">CGMCC 1.7656</strain>
    </source>
</reference>
<keyword evidence="2" id="KW-1185">Reference proteome</keyword>
<dbReference type="InterPro" id="IPR021457">
    <property type="entry name" value="DUF3108"/>
</dbReference>
<proteinExistence type="predicted"/>
<dbReference type="Pfam" id="PF11306">
    <property type="entry name" value="DUF3108"/>
    <property type="match status" value="1"/>
</dbReference>